<feature type="transmembrane region" description="Helical" evidence="1">
    <location>
        <begin position="6"/>
        <end position="24"/>
    </location>
</feature>
<gene>
    <name evidence="2" type="ORF">PCON_04550</name>
</gene>
<feature type="transmembrane region" description="Helical" evidence="1">
    <location>
        <begin position="52"/>
        <end position="71"/>
    </location>
</feature>
<name>U4KVR5_PYROM</name>
<sequence length="133" mass="14699">MLPMSVLMTLIGILALWVFEFIGYRARSYQPKPELPEKSRDFDLKSESIHTLLPRVIFAGSAIAMIELTISKNRIDLSAAPITSTGQLLPFLVGIFTTTGTIVSAIKRYIAIKNKPQKNAVEREAAGVEHNSL</sequence>
<evidence type="ECO:0000313" key="2">
    <source>
        <dbReference type="EMBL" id="CCX05061.1"/>
    </source>
</evidence>
<keyword evidence="1" id="KW-0812">Transmembrane</keyword>
<reference evidence="2 3" key="1">
    <citation type="journal article" date="2013" name="PLoS Genet.">
        <title>The genome and development-dependent transcriptomes of Pyronema confluens: a window into fungal evolution.</title>
        <authorList>
            <person name="Traeger S."/>
            <person name="Altegoer F."/>
            <person name="Freitag M."/>
            <person name="Gabaldon T."/>
            <person name="Kempken F."/>
            <person name="Kumar A."/>
            <person name="Marcet-Houben M."/>
            <person name="Poggeler S."/>
            <person name="Stajich J.E."/>
            <person name="Nowrousian M."/>
        </authorList>
    </citation>
    <scope>NUCLEOTIDE SEQUENCE [LARGE SCALE GENOMIC DNA]</scope>
    <source>
        <strain evidence="3">CBS 100304</strain>
        <tissue evidence="2">Vegetative mycelium</tissue>
    </source>
</reference>
<proteinExistence type="predicted"/>
<keyword evidence="1" id="KW-1133">Transmembrane helix</keyword>
<accession>U4KVR5</accession>
<protein>
    <submittedName>
        <fullName evidence="2">Uncharacterized protein</fullName>
    </submittedName>
</protein>
<evidence type="ECO:0000256" key="1">
    <source>
        <dbReference type="SAM" id="Phobius"/>
    </source>
</evidence>
<dbReference type="AlphaFoldDB" id="U4KVR5"/>
<feature type="transmembrane region" description="Helical" evidence="1">
    <location>
        <begin position="91"/>
        <end position="110"/>
    </location>
</feature>
<dbReference type="EMBL" id="HF935229">
    <property type="protein sequence ID" value="CCX05061.1"/>
    <property type="molecule type" value="Genomic_DNA"/>
</dbReference>
<dbReference type="Proteomes" id="UP000018144">
    <property type="component" value="Unassembled WGS sequence"/>
</dbReference>
<evidence type="ECO:0000313" key="3">
    <source>
        <dbReference type="Proteomes" id="UP000018144"/>
    </source>
</evidence>
<keyword evidence="3" id="KW-1185">Reference proteome</keyword>
<dbReference type="OrthoDB" id="3945378at2759"/>
<organism evidence="2 3">
    <name type="scientific">Pyronema omphalodes (strain CBS 100304)</name>
    <name type="common">Pyronema confluens</name>
    <dbReference type="NCBI Taxonomy" id="1076935"/>
    <lineage>
        <taxon>Eukaryota</taxon>
        <taxon>Fungi</taxon>
        <taxon>Dikarya</taxon>
        <taxon>Ascomycota</taxon>
        <taxon>Pezizomycotina</taxon>
        <taxon>Pezizomycetes</taxon>
        <taxon>Pezizales</taxon>
        <taxon>Pyronemataceae</taxon>
        <taxon>Pyronema</taxon>
    </lineage>
</organism>
<keyword evidence="1" id="KW-0472">Membrane</keyword>